<evidence type="ECO:0000313" key="1">
    <source>
        <dbReference type="EMBL" id="BCG25836.1"/>
    </source>
</evidence>
<sequence length="92" mass="10321">MCMSQAGMAMMPMMGMPQMTMMPMMMGMPMPSMKCMMTCSMQGNGMMCKMMPMQGMNMDMFKNCCALMMKMMECGMPMMMSCNGMPVMCCTC</sequence>
<dbReference type="Proteomes" id="UP000509383">
    <property type="component" value="Chromosome"/>
</dbReference>
<proteinExistence type="predicted"/>
<dbReference type="KEGG" id="ptw:TUM18999_40270"/>
<dbReference type="AlphaFoldDB" id="A0A6J4E9B4"/>
<organism evidence="1 2">
    <name type="scientific">Pseudomonas tohonis</name>
    <dbReference type="NCBI Taxonomy" id="2725477"/>
    <lineage>
        <taxon>Bacteria</taxon>
        <taxon>Pseudomonadati</taxon>
        <taxon>Pseudomonadota</taxon>
        <taxon>Gammaproteobacteria</taxon>
        <taxon>Pseudomonadales</taxon>
        <taxon>Pseudomonadaceae</taxon>
        <taxon>Pseudomonas</taxon>
    </lineage>
</organism>
<evidence type="ECO:0000313" key="2">
    <source>
        <dbReference type="Proteomes" id="UP000509383"/>
    </source>
</evidence>
<protein>
    <submittedName>
        <fullName evidence="1">Uncharacterized protein</fullName>
    </submittedName>
</protein>
<reference evidence="1 2" key="1">
    <citation type="submission" date="2020-05" db="EMBL/GenBank/DDBJ databases">
        <title>Characterization of novel class B3 metallo-beta-lactamase from novel Pseudomonas species.</title>
        <authorList>
            <person name="Yamada K."/>
            <person name="Aoki K."/>
            <person name="Ishii Y."/>
        </authorList>
    </citation>
    <scope>NUCLEOTIDE SEQUENCE [LARGE SCALE GENOMIC DNA]</scope>
    <source>
        <strain evidence="1 2">TUM18999</strain>
    </source>
</reference>
<name>A0A6J4E9B4_9PSED</name>
<accession>A0A6J4E9B4</accession>
<gene>
    <name evidence="1" type="ORF">TUM18999_40270</name>
</gene>
<dbReference type="EMBL" id="AP023189">
    <property type="protein sequence ID" value="BCG25836.1"/>
    <property type="molecule type" value="Genomic_DNA"/>
</dbReference>